<dbReference type="InterPro" id="IPR027728">
    <property type="entry name" value="Topless_fam"/>
</dbReference>
<evidence type="ECO:0000313" key="3">
    <source>
        <dbReference type="EMBL" id="KAG6539201.1"/>
    </source>
</evidence>
<dbReference type="InterPro" id="IPR001680">
    <property type="entry name" value="WD40_rpt"/>
</dbReference>
<dbReference type="PANTHER" id="PTHR44083:SF5">
    <property type="entry name" value="PROTEIN TOPLESS-RELATED PROTEIN 2"/>
    <property type="match status" value="1"/>
</dbReference>
<name>A0A8J5HZ05_ZINOF</name>
<accession>A0A8J5HZ05</accession>
<dbReference type="Gene3D" id="1.25.40.10">
    <property type="entry name" value="Tetratricopeptide repeat domain"/>
    <property type="match status" value="1"/>
</dbReference>
<dbReference type="EMBL" id="JACMSC010000001">
    <property type="protein sequence ID" value="KAG6539201.1"/>
    <property type="molecule type" value="Genomic_DNA"/>
</dbReference>
<reference evidence="3 4" key="1">
    <citation type="submission" date="2020-08" db="EMBL/GenBank/DDBJ databases">
        <title>Plant Genome Project.</title>
        <authorList>
            <person name="Zhang R.-G."/>
        </authorList>
    </citation>
    <scope>NUCLEOTIDE SEQUENCE [LARGE SCALE GENOMIC DNA]</scope>
    <source>
        <tissue evidence="3">Rhizome</tissue>
    </source>
</reference>
<sequence>MEMKWSGIRLTLRNYNALIGGFLRKCQLLMANRMLVEMSKEGVEWNRQTELLHISSWIPMSVNSRSLEDTCLIYMDNDIRKKAMNLVMKMRELGIVPVKTKLRGHQNKITSLSFSASLNVLESAGADAQHCVWSIDAREMKKAHVADSASLNLVPRTGLRPKLFDSQAMTLLHGRTALELAAVLPCNNAMACESKSFGLKPVLGTKLREALSATTPFSSPGHLYSKHNAEYDQQLKVLEDTLEVKMLEDTTLK</sequence>
<keyword evidence="1" id="KW-0677">Repeat</keyword>
<evidence type="ECO:0000256" key="2">
    <source>
        <dbReference type="PROSITE-ProRule" id="PRU00221"/>
    </source>
</evidence>
<dbReference type="Proteomes" id="UP000734854">
    <property type="component" value="Unassembled WGS sequence"/>
</dbReference>
<keyword evidence="4" id="KW-1185">Reference proteome</keyword>
<protein>
    <recommendedName>
        <fullName evidence="5">Pentatricopeptide repeat-containing protein</fullName>
    </recommendedName>
</protein>
<dbReference type="NCBIfam" id="TIGR00756">
    <property type="entry name" value="PPR"/>
    <property type="match status" value="1"/>
</dbReference>
<feature type="repeat" description="WD" evidence="2">
    <location>
        <begin position="102"/>
        <end position="143"/>
    </location>
</feature>
<dbReference type="SUPFAM" id="SSF50978">
    <property type="entry name" value="WD40 repeat-like"/>
    <property type="match status" value="1"/>
</dbReference>
<proteinExistence type="predicted"/>
<dbReference type="PROSITE" id="PS50294">
    <property type="entry name" value="WD_REPEATS_REGION"/>
    <property type="match status" value="1"/>
</dbReference>
<organism evidence="3 4">
    <name type="scientific">Zingiber officinale</name>
    <name type="common">Ginger</name>
    <name type="synonym">Amomum zingiber</name>
    <dbReference type="NCBI Taxonomy" id="94328"/>
    <lineage>
        <taxon>Eukaryota</taxon>
        <taxon>Viridiplantae</taxon>
        <taxon>Streptophyta</taxon>
        <taxon>Embryophyta</taxon>
        <taxon>Tracheophyta</taxon>
        <taxon>Spermatophyta</taxon>
        <taxon>Magnoliopsida</taxon>
        <taxon>Liliopsida</taxon>
        <taxon>Zingiberales</taxon>
        <taxon>Zingiberaceae</taxon>
        <taxon>Zingiber</taxon>
    </lineage>
</organism>
<evidence type="ECO:0000256" key="1">
    <source>
        <dbReference type="ARBA" id="ARBA00022737"/>
    </source>
</evidence>
<comment type="caution">
    <text evidence="3">The sequence shown here is derived from an EMBL/GenBank/DDBJ whole genome shotgun (WGS) entry which is preliminary data.</text>
</comment>
<dbReference type="PANTHER" id="PTHR44083">
    <property type="entry name" value="TOPLESS-RELATED PROTEIN 1-RELATED"/>
    <property type="match status" value="1"/>
</dbReference>
<evidence type="ECO:0008006" key="5">
    <source>
        <dbReference type="Google" id="ProtNLM"/>
    </source>
</evidence>
<dbReference type="GO" id="GO:0006355">
    <property type="term" value="P:regulation of DNA-templated transcription"/>
    <property type="evidence" value="ECO:0007669"/>
    <property type="project" value="InterPro"/>
</dbReference>
<dbReference type="InterPro" id="IPR036322">
    <property type="entry name" value="WD40_repeat_dom_sf"/>
</dbReference>
<dbReference type="InterPro" id="IPR002885">
    <property type="entry name" value="PPR_rpt"/>
</dbReference>
<gene>
    <name evidence="3" type="ORF">ZIOFF_004354</name>
</gene>
<keyword evidence="2" id="KW-0853">WD repeat</keyword>
<dbReference type="InterPro" id="IPR011990">
    <property type="entry name" value="TPR-like_helical_dom_sf"/>
</dbReference>
<dbReference type="PROSITE" id="PS50082">
    <property type="entry name" value="WD_REPEATS_2"/>
    <property type="match status" value="1"/>
</dbReference>
<evidence type="ECO:0000313" key="4">
    <source>
        <dbReference type="Proteomes" id="UP000734854"/>
    </source>
</evidence>
<dbReference type="AlphaFoldDB" id="A0A8J5HZ05"/>